<evidence type="ECO:0000313" key="1">
    <source>
        <dbReference type="EMBL" id="WAQ81982.1"/>
    </source>
</evidence>
<dbReference type="EMBL" id="CP110422">
    <property type="protein sequence ID" value="WAQ81982.1"/>
    <property type="molecule type" value="Genomic_DNA"/>
</dbReference>
<dbReference type="RefSeq" id="XP_053017537.1">
    <property type="nucleotide sequence ID" value="XM_053166301.1"/>
</dbReference>
<evidence type="ECO:0000313" key="2">
    <source>
        <dbReference type="Proteomes" id="UP001164743"/>
    </source>
</evidence>
<dbReference type="Proteomes" id="UP001164743">
    <property type="component" value="Chromosome 2A"/>
</dbReference>
<keyword evidence="2" id="KW-1185">Reference proteome</keyword>
<protein>
    <submittedName>
        <fullName evidence="1">Uncharacterized protein</fullName>
    </submittedName>
</protein>
<sequence>MQVPLEKLPLAKLESKNPPPLIVFFYQWLLTSAPNDHLFAFYKRKNYLKTISLIAKTARAKVLMLLVSSTSQVLVEASYKYGKHPLLPRLMPPPHLSASRVDHARPTRLLHRHHYPDHHHRRNLCHLPSPNATQGLITSTLLALLQLLANPVAAESHSHKRKHYPDPDPSFTPALFLEGTPATMFNTLQHLNLPCAQGIPANCCSLLPSLPIWDVTQTPLPKFSLASSGPWVGE</sequence>
<dbReference type="GeneID" id="77807196"/>
<name>A0ABY7CBZ8_9BASI</name>
<accession>A0ABY7CBZ8</accession>
<reference evidence="1" key="1">
    <citation type="submission" date="2022-10" db="EMBL/GenBank/DDBJ databases">
        <title>Puccinia triticina Genome sequencing and assembly.</title>
        <authorList>
            <person name="Li C."/>
        </authorList>
    </citation>
    <scope>NUCLEOTIDE SEQUENCE</scope>
    <source>
        <strain evidence="1">Pt15</strain>
    </source>
</reference>
<gene>
    <name evidence="1" type="ORF">PtA15_2A295</name>
</gene>
<proteinExistence type="predicted"/>
<organism evidence="1 2">
    <name type="scientific">Puccinia triticina</name>
    <dbReference type="NCBI Taxonomy" id="208348"/>
    <lineage>
        <taxon>Eukaryota</taxon>
        <taxon>Fungi</taxon>
        <taxon>Dikarya</taxon>
        <taxon>Basidiomycota</taxon>
        <taxon>Pucciniomycotina</taxon>
        <taxon>Pucciniomycetes</taxon>
        <taxon>Pucciniales</taxon>
        <taxon>Pucciniaceae</taxon>
        <taxon>Puccinia</taxon>
    </lineage>
</organism>